<accession>A0AAW8W1M6</accession>
<reference evidence="1" key="1">
    <citation type="submission" date="2023-08" db="EMBL/GenBank/DDBJ databases">
        <authorList>
            <person name="Page C.A."/>
            <person name="Perez-Diaz I.M."/>
        </authorList>
    </citation>
    <scope>NUCLEOTIDE SEQUENCE</scope>
    <source>
        <strain evidence="1">7.8.46</strain>
    </source>
</reference>
<sequence length="147" mass="17006">MIKIYRKTATIKAEQFDGSYEMVDKYELDKPIYLADGGTFGIETLEGYFDIEVGDWIATGINGETWAIKDDVFKKTYTEMPVIPKEVSLSIKDWKKRHRGLDQIFGIVYQHEITRTQGSTNINWIMCGNQDTFARAWLDGYTVEEDK</sequence>
<evidence type="ECO:0000313" key="2">
    <source>
        <dbReference type="Proteomes" id="UP001267003"/>
    </source>
</evidence>
<organism evidence="1 2">
    <name type="scientific">Lactiplantibacillus pentosus</name>
    <name type="common">Lactobacillus pentosus</name>
    <dbReference type="NCBI Taxonomy" id="1589"/>
    <lineage>
        <taxon>Bacteria</taxon>
        <taxon>Bacillati</taxon>
        <taxon>Bacillota</taxon>
        <taxon>Bacilli</taxon>
        <taxon>Lactobacillales</taxon>
        <taxon>Lactobacillaceae</taxon>
        <taxon>Lactiplantibacillus</taxon>
    </lineage>
</organism>
<name>A0AAW8W1M6_LACPE</name>
<dbReference type="InterPro" id="IPR012865">
    <property type="entry name" value="DUF1642"/>
</dbReference>
<dbReference type="EMBL" id="JAVLAQ010000005">
    <property type="protein sequence ID" value="MDT6991911.1"/>
    <property type="molecule type" value="Genomic_DNA"/>
</dbReference>
<proteinExistence type="predicted"/>
<evidence type="ECO:0000313" key="1">
    <source>
        <dbReference type="EMBL" id="MDT6991911.1"/>
    </source>
</evidence>
<dbReference type="Pfam" id="PF07852">
    <property type="entry name" value="DUF1642"/>
    <property type="match status" value="1"/>
</dbReference>
<dbReference type="AlphaFoldDB" id="A0AAW8W1M6"/>
<dbReference type="RefSeq" id="WP_216780978.1">
    <property type="nucleotide sequence ID" value="NZ_JAGXBR010000114.1"/>
</dbReference>
<dbReference type="Proteomes" id="UP001267003">
    <property type="component" value="Unassembled WGS sequence"/>
</dbReference>
<comment type="caution">
    <text evidence="1">The sequence shown here is derived from an EMBL/GenBank/DDBJ whole genome shotgun (WGS) entry which is preliminary data.</text>
</comment>
<protein>
    <submittedName>
        <fullName evidence="1">DUF1642 domain-containing protein</fullName>
    </submittedName>
</protein>
<gene>
    <name evidence="1" type="ORF">RI536_17910</name>
</gene>